<gene>
    <name evidence="2" type="ORF">GCM10010987_61440</name>
</gene>
<protein>
    <submittedName>
        <fullName evidence="2">Uncharacterized protein</fullName>
    </submittedName>
</protein>
<reference evidence="2" key="2">
    <citation type="submission" date="2022-12" db="EMBL/GenBank/DDBJ databases">
        <authorList>
            <person name="Sun Q."/>
            <person name="Zhou Y."/>
        </authorList>
    </citation>
    <scope>NUCLEOTIDE SEQUENCE</scope>
    <source>
        <strain evidence="2">CGMCC 1.15034</strain>
    </source>
</reference>
<feature type="compositionally biased region" description="Basic and acidic residues" evidence="1">
    <location>
        <begin position="27"/>
        <end position="52"/>
    </location>
</feature>
<evidence type="ECO:0000256" key="1">
    <source>
        <dbReference type="SAM" id="MobiDB-lite"/>
    </source>
</evidence>
<reference evidence="2" key="1">
    <citation type="journal article" date="2014" name="Int. J. Syst. Evol. Microbiol.">
        <title>Complete genome sequence of Corynebacterium casei LMG S-19264T (=DSM 44701T), isolated from a smear-ripened cheese.</title>
        <authorList>
            <consortium name="US DOE Joint Genome Institute (JGI-PGF)"/>
            <person name="Walter F."/>
            <person name="Albersmeier A."/>
            <person name="Kalinowski J."/>
            <person name="Ruckert C."/>
        </authorList>
    </citation>
    <scope>NUCLEOTIDE SEQUENCE</scope>
    <source>
        <strain evidence="2">CGMCC 1.15034</strain>
    </source>
</reference>
<proteinExistence type="predicted"/>
<dbReference type="AlphaFoldDB" id="A0AA87WAE2"/>
<name>A0AA87WAE2_9BRAD</name>
<evidence type="ECO:0000313" key="3">
    <source>
        <dbReference type="Proteomes" id="UP000625079"/>
    </source>
</evidence>
<accession>A0AA87WAE2</accession>
<sequence>MPQVDLGSVRAVLVGSVSIDLTQRSGPARDDHFAMSEHDKQSEVKEPKPSRLEEARRVIEEYAADLRELIQKLRRKMN</sequence>
<dbReference type="EMBL" id="BMHC01000019">
    <property type="protein sequence ID" value="GGI30840.1"/>
    <property type="molecule type" value="Genomic_DNA"/>
</dbReference>
<organism evidence="2 3">
    <name type="scientific">Bradyrhizobium guangdongense</name>
    <dbReference type="NCBI Taxonomy" id="1325090"/>
    <lineage>
        <taxon>Bacteria</taxon>
        <taxon>Pseudomonadati</taxon>
        <taxon>Pseudomonadota</taxon>
        <taxon>Alphaproteobacteria</taxon>
        <taxon>Hyphomicrobiales</taxon>
        <taxon>Nitrobacteraceae</taxon>
        <taxon>Bradyrhizobium</taxon>
    </lineage>
</organism>
<comment type="caution">
    <text evidence="2">The sequence shown here is derived from an EMBL/GenBank/DDBJ whole genome shotgun (WGS) entry which is preliminary data.</text>
</comment>
<evidence type="ECO:0000313" key="2">
    <source>
        <dbReference type="EMBL" id="GGI30840.1"/>
    </source>
</evidence>
<feature type="region of interest" description="Disordered" evidence="1">
    <location>
        <begin position="23"/>
        <end position="52"/>
    </location>
</feature>
<dbReference type="Proteomes" id="UP000625079">
    <property type="component" value="Unassembled WGS sequence"/>
</dbReference>